<reference evidence="2" key="1">
    <citation type="journal article" date="2020" name="Stud. Mycol.">
        <title>101 Dothideomycetes genomes: a test case for predicting lifestyles and emergence of pathogens.</title>
        <authorList>
            <person name="Haridas S."/>
            <person name="Albert R."/>
            <person name="Binder M."/>
            <person name="Bloem J."/>
            <person name="Labutti K."/>
            <person name="Salamov A."/>
            <person name="Andreopoulos B."/>
            <person name="Baker S."/>
            <person name="Barry K."/>
            <person name="Bills G."/>
            <person name="Bluhm B."/>
            <person name="Cannon C."/>
            <person name="Castanera R."/>
            <person name="Culley D."/>
            <person name="Daum C."/>
            <person name="Ezra D."/>
            <person name="Gonzalez J."/>
            <person name="Henrissat B."/>
            <person name="Kuo A."/>
            <person name="Liang C."/>
            <person name="Lipzen A."/>
            <person name="Lutzoni F."/>
            <person name="Magnuson J."/>
            <person name="Mondo S."/>
            <person name="Nolan M."/>
            <person name="Ohm R."/>
            <person name="Pangilinan J."/>
            <person name="Park H.-J."/>
            <person name="Ramirez L."/>
            <person name="Alfaro M."/>
            <person name="Sun H."/>
            <person name="Tritt A."/>
            <person name="Yoshinaga Y."/>
            <person name="Zwiers L.-H."/>
            <person name="Turgeon B."/>
            <person name="Goodwin S."/>
            <person name="Spatafora J."/>
            <person name="Crous P."/>
            <person name="Grigoriev I."/>
        </authorList>
    </citation>
    <scope>NUCLEOTIDE SEQUENCE</scope>
    <source>
        <strain evidence="2">CBS 119925</strain>
    </source>
</reference>
<dbReference type="AlphaFoldDB" id="A0A6A6V3R1"/>
<proteinExistence type="predicted"/>
<accession>A0A6A6V3R1</accession>
<evidence type="ECO:0000313" key="2">
    <source>
        <dbReference type="EMBL" id="KAF2744354.1"/>
    </source>
</evidence>
<sequence length="127" mass="14456">MPVRRSATAEEARAAAGHTKYQWASFYRFTREEARRIHEACPGRTWPNMPAPLRMETHERLQAHLASEGIPGVSEDIVDWRMVTTVRDALRDAANQSALYGEESARSRPFDPVRDLDPNSEQRQPPA</sequence>
<dbReference type="OrthoDB" id="3799196at2759"/>
<keyword evidence="3" id="KW-1185">Reference proteome</keyword>
<evidence type="ECO:0000313" key="3">
    <source>
        <dbReference type="Proteomes" id="UP000799440"/>
    </source>
</evidence>
<feature type="compositionally biased region" description="Basic and acidic residues" evidence="1">
    <location>
        <begin position="103"/>
        <end position="117"/>
    </location>
</feature>
<gene>
    <name evidence="2" type="ORF">M011DRAFT_479935</name>
</gene>
<name>A0A6A6V3R1_9PLEO</name>
<dbReference type="EMBL" id="MU006589">
    <property type="protein sequence ID" value="KAF2744354.1"/>
    <property type="molecule type" value="Genomic_DNA"/>
</dbReference>
<protein>
    <submittedName>
        <fullName evidence="2">Uncharacterized protein</fullName>
    </submittedName>
</protein>
<feature type="region of interest" description="Disordered" evidence="1">
    <location>
        <begin position="96"/>
        <end position="127"/>
    </location>
</feature>
<dbReference type="Proteomes" id="UP000799440">
    <property type="component" value="Unassembled WGS sequence"/>
</dbReference>
<organism evidence="2 3">
    <name type="scientific">Sporormia fimetaria CBS 119925</name>
    <dbReference type="NCBI Taxonomy" id="1340428"/>
    <lineage>
        <taxon>Eukaryota</taxon>
        <taxon>Fungi</taxon>
        <taxon>Dikarya</taxon>
        <taxon>Ascomycota</taxon>
        <taxon>Pezizomycotina</taxon>
        <taxon>Dothideomycetes</taxon>
        <taxon>Pleosporomycetidae</taxon>
        <taxon>Pleosporales</taxon>
        <taxon>Sporormiaceae</taxon>
        <taxon>Sporormia</taxon>
    </lineage>
</organism>
<evidence type="ECO:0000256" key="1">
    <source>
        <dbReference type="SAM" id="MobiDB-lite"/>
    </source>
</evidence>